<gene>
    <name evidence="1" type="ORF">PIB30_071715</name>
</gene>
<organism evidence="1 2">
    <name type="scientific">Stylosanthes scabra</name>
    <dbReference type="NCBI Taxonomy" id="79078"/>
    <lineage>
        <taxon>Eukaryota</taxon>
        <taxon>Viridiplantae</taxon>
        <taxon>Streptophyta</taxon>
        <taxon>Embryophyta</taxon>
        <taxon>Tracheophyta</taxon>
        <taxon>Spermatophyta</taxon>
        <taxon>Magnoliopsida</taxon>
        <taxon>eudicotyledons</taxon>
        <taxon>Gunneridae</taxon>
        <taxon>Pentapetalae</taxon>
        <taxon>rosids</taxon>
        <taxon>fabids</taxon>
        <taxon>Fabales</taxon>
        <taxon>Fabaceae</taxon>
        <taxon>Papilionoideae</taxon>
        <taxon>50 kb inversion clade</taxon>
        <taxon>dalbergioids sensu lato</taxon>
        <taxon>Dalbergieae</taxon>
        <taxon>Pterocarpus clade</taxon>
        <taxon>Stylosanthes</taxon>
    </lineage>
</organism>
<protein>
    <submittedName>
        <fullName evidence="1">Uncharacterized protein</fullName>
    </submittedName>
</protein>
<dbReference type="EMBL" id="JASCZI010000834">
    <property type="protein sequence ID" value="MED6113537.1"/>
    <property type="molecule type" value="Genomic_DNA"/>
</dbReference>
<evidence type="ECO:0000313" key="1">
    <source>
        <dbReference type="EMBL" id="MED6113537.1"/>
    </source>
</evidence>
<reference evidence="1 2" key="1">
    <citation type="journal article" date="2023" name="Plants (Basel)">
        <title>Bridging the Gap: Combining Genomics and Transcriptomics Approaches to Understand Stylosanthes scabra, an Orphan Legume from the Brazilian Caatinga.</title>
        <authorList>
            <person name="Ferreira-Neto J.R.C."/>
            <person name="da Silva M.D."/>
            <person name="Binneck E."/>
            <person name="de Melo N.F."/>
            <person name="da Silva R.H."/>
            <person name="de Melo A.L.T.M."/>
            <person name="Pandolfi V."/>
            <person name="Bustamante F.O."/>
            <person name="Brasileiro-Vidal A.C."/>
            <person name="Benko-Iseppon A.M."/>
        </authorList>
    </citation>
    <scope>NUCLEOTIDE SEQUENCE [LARGE SCALE GENOMIC DNA]</scope>
    <source>
        <tissue evidence="1">Leaves</tissue>
    </source>
</reference>
<keyword evidence="2" id="KW-1185">Reference proteome</keyword>
<evidence type="ECO:0000313" key="2">
    <source>
        <dbReference type="Proteomes" id="UP001341840"/>
    </source>
</evidence>
<name>A0ABU6QNF7_9FABA</name>
<sequence>MREKIPTPATITARPPSLFYASCSPTPLAPSFVDVESTSTKARQPLLLSPTLATPSLMIRNIALFPSSETPPPFPSSEIHLRTSTHLCLRTTASPAGFAGILGDVGPTSLVGVHAAACSSSFVPRPHLHYHLSFPLPLLLRNMFQLLAILNCY</sequence>
<proteinExistence type="predicted"/>
<comment type="caution">
    <text evidence="1">The sequence shown here is derived from an EMBL/GenBank/DDBJ whole genome shotgun (WGS) entry which is preliminary data.</text>
</comment>
<dbReference type="Proteomes" id="UP001341840">
    <property type="component" value="Unassembled WGS sequence"/>
</dbReference>
<accession>A0ABU6QNF7</accession>